<feature type="region of interest" description="Disordered" evidence="1">
    <location>
        <begin position="1"/>
        <end position="36"/>
    </location>
</feature>
<accession>A0AAD7S2Q4</accession>
<keyword evidence="3" id="KW-1185">Reference proteome</keyword>
<dbReference type="EMBL" id="JAINUG010000122">
    <property type="protein sequence ID" value="KAJ8394868.1"/>
    <property type="molecule type" value="Genomic_DNA"/>
</dbReference>
<feature type="compositionally biased region" description="Basic and acidic residues" evidence="1">
    <location>
        <begin position="1"/>
        <end position="14"/>
    </location>
</feature>
<gene>
    <name evidence="2" type="ORF">AAFF_G00042230</name>
</gene>
<name>A0AAD7S2Q4_9TELE</name>
<proteinExistence type="predicted"/>
<evidence type="ECO:0000313" key="2">
    <source>
        <dbReference type="EMBL" id="KAJ8394868.1"/>
    </source>
</evidence>
<sequence>MRSRGERRSGREPPSRSSVTPDTKPPHCPATTFTSGQQVAVMGDSLNTLIGNEDGCRLQQDQTTRTKLHINQLNEHQRFLPLTRSIASASAALIALPYRALRRKEAPLPRFSKQGAQLAAAKEGSPSISVGIARGL</sequence>
<comment type="caution">
    <text evidence="2">The sequence shown here is derived from an EMBL/GenBank/DDBJ whole genome shotgun (WGS) entry which is preliminary data.</text>
</comment>
<dbReference type="AlphaFoldDB" id="A0AAD7S2Q4"/>
<evidence type="ECO:0000256" key="1">
    <source>
        <dbReference type="SAM" id="MobiDB-lite"/>
    </source>
</evidence>
<evidence type="ECO:0000313" key="3">
    <source>
        <dbReference type="Proteomes" id="UP001221898"/>
    </source>
</evidence>
<protein>
    <submittedName>
        <fullName evidence="2">Uncharacterized protein</fullName>
    </submittedName>
</protein>
<reference evidence="2" key="1">
    <citation type="journal article" date="2023" name="Science">
        <title>Genome structures resolve the early diversification of teleost fishes.</title>
        <authorList>
            <person name="Parey E."/>
            <person name="Louis A."/>
            <person name="Montfort J."/>
            <person name="Bouchez O."/>
            <person name="Roques C."/>
            <person name="Iampietro C."/>
            <person name="Lluch J."/>
            <person name="Castinel A."/>
            <person name="Donnadieu C."/>
            <person name="Desvignes T."/>
            <person name="Floi Bucao C."/>
            <person name="Jouanno E."/>
            <person name="Wen M."/>
            <person name="Mejri S."/>
            <person name="Dirks R."/>
            <person name="Jansen H."/>
            <person name="Henkel C."/>
            <person name="Chen W.J."/>
            <person name="Zahm M."/>
            <person name="Cabau C."/>
            <person name="Klopp C."/>
            <person name="Thompson A.W."/>
            <person name="Robinson-Rechavi M."/>
            <person name="Braasch I."/>
            <person name="Lecointre G."/>
            <person name="Bobe J."/>
            <person name="Postlethwait J.H."/>
            <person name="Berthelot C."/>
            <person name="Roest Crollius H."/>
            <person name="Guiguen Y."/>
        </authorList>
    </citation>
    <scope>NUCLEOTIDE SEQUENCE</scope>
    <source>
        <strain evidence="2">NC1722</strain>
    </source>
</reference>
<organism evidence="2 3">
    <name type="scientific">Aldrovandia affinis</name>
    <dbReference type="NCBI Taxonomy" id="143900"/>
    <lineage>
        <taxon>Eukaryota</taxon>
        <taxon>Metazoa</taxon>
        <taxon>Chordata</taxon>
        <taxon>Craniata</taxon>
        <taxon>Vertebrata</taxon>
        <taxon>Euteleostomi</taxon>
        <taxon>Actinopterygii</taxon>
        <taxon>Neopterygii</taxon>
        <taxon>Teleostei</taxon>
        <taxon>Notacanthiformes</taxon>
        <taxon>Halosauridae</taxon>
        <taxon>Aldrovandia</taxon>
    </lineage>
</organism>
<dbReference type="Proteomes" id="UP001221898">
    <property type="component" value="Unassembled WGS sequence"/>
</dbReference>